<accession>A0AA91T3H0</accession>
<evidence type="ECO:0000256" key="1">
    <source>
        <dbReference type="SAM" id="Phobius"/>
    </source>
</evidence>
<evidence type="ECO:0000313" key="4">
    <source>
        <dbReference type="Proteomes" id="UP000195602"/>
    </source>
</evidence>
<dbReference type="Gene3D" id="3.40.50.1820">
    <property type="entry name" value="alpha/beta hydrolase"/>
    <property type="match status" value="1"/>
</dbReference>
<keyword evidence="1" id="KW-0812">Transmembrane</keyword>
<dbReference type="InterPro" id="IPR000073">
    <property type="entry name" value="AB_hydrolase_1"/>
</dbReference>
<dbReference type="EMBL" id="LYUB02000002">
    <property type="protein sequence ID" value="OVF10232.1"/>
    <property type="molecule type" value="Genomic_DNA"/>
</dbReference>
<sequence>MPFTKEKNFYKYLNPEASTVFVFIHGLGLTLHAFYPVGLTLSKDYGCLLIDNPGAGQTELKTESLSIKEIGSHVLQVLEETGALQKRLVLVGHSMSGMVVNYLAAEKPEGINVQACALISPIHPSAAAKPGFEEFLSRVTDAKNLESTADFMAFHAVGAKCSNMKRSLLHSMVMSSSVSGFSANCVALISSCSHEKEFQAYYDKIDVPVLLLLGKEDPVTPYKDTALAFDAIQARKKVVLVENVSHWAMLEDENTVSAQLKSLAETSA</sequence>
<dbReference type="SUPFAM" id="SSF53474">
    <property type="entry name" value="alpha/beta-Hydrolases"/>
    <property type="match status" value="1"/>
</dbReference>
<dbReference type="Pfam" id="PF00561">
    <property type="entry name" value="Abhydrolase_1"/>
    <property type="match status" value="1"/>
</dbReference>
<dbReference type="Proteomes" id="UP000195602">
    <property type="component" value="Unassembled WGS sequence"/>
</dbReference>
<organism evidence="3 4">
    <name type="scientific">Clavispora lusitaniae</name>
    <name type="common">Candida lusitaniae</name>
    <dbReference type="NCBI Taxonomy" id="36911"/>
    <lineage>
        <taxon>Eukaryota</taxon>
        <taxon>Fungi</taxon>
        <taxon>Dikarya</taxon>
        <taxon>Ascomycota</taxon>
        <taxon>Saccharomycotina</taxon>
        <taxon>Pichiomycetes</taxon>
        <taxon>Metschnikowiaceae</taxon>
        <taxon>Clavispora</taxon>
    </lineage>
</organism>
<protein>
    <recommendedName>
        <fullName evidence="2">AB hydrolase-1 domain-containing protein</fullName>
    </recommendedName>
</protein>
<proteinExistence type="predicted"/>
<dbReference type="AlphaFoldDB" id="A0AA91T3H0"/>
<comment type="caution">
    <text evidence="3">The sequence shown here is derived from an EMBL/GenBank/DDBJ whole genome shotgun (WGS) entry which is preliminary data.</text>
</comment>
<keyword evidence="1" id="KW-0472">Membrane</keyword>
<name>A0AA91T3H0_CLALS</name>
<dbReference type="InterPro" id="IPR050266">
    <property type="entry name" value="AB_hydrolase_sf"/>
</dbReference>
<feature type="domain" description="AB hydrolase-1" evidence="2">
    <location>
        <begin position="20"/>
        <end position="252"/>
    </location>
</feature>
<keyword evidence="1" id="KW-1133">Transmembrane helix</keyword>
<dbReference type="PANTHER" id="PTHR43798">
    <property type="entry name" value="MONOACYLGLYCEROL LIPASE"/>
    <property type="match status" value="1"/>
</dbReference>
<evidence type="ECO:0000313" key="3">
    <source>
        <dbReference type="EMBL" id="OVF10232.1"/>
    </source>
</evidence>
<reference evidence="3 4" key="1">
    <citation type="submission" date="2017-04" db="EMBL/GenBank/DDBJ databases">
        <title>Draft genome of the yeast Clavispora lusitaniae type strain CBS 6936.</title>
        <authorList>
            <person name="Durrens P."/>
            <person name="Klopp C."/>
            <person name="Biteau N."/>
            <person name="Fitton-Ouhabi V."/>
            <person name="Dementhon K."/>
            <person name="Accoceberry I."/>
            <person name="Sherman D.J."/>
            <person name="Noel T."/>
        </authorList>
    </citation>
    <scope>NUCLEOTIDE SEQUENCE [LARGE SCALE GENOMIC DNA]</scope>
    <source>
        <strain evidence="3 4">CBS 6936</strain>
    </source>
</reference>
<dbReference type="GO" id="GO:0046464">
    <property type="term" value="P:acylglycerol catabolic process"/>
    <property type="evidence" value="ECO:0007669"/>
    <property type="project" value="TreeGrafter"/>
</dbReference>
<evidence type="ECO:0000259" key="2">
    <source>
        <dbReference type="Pfam" id="PF00561"/>
    </source>
</evidence>
<gene>
    <name evidence="3" type="ORF">A9F13_02g00176</name>
</gene>
<dbReference type="KEGG" id="clus:A9F13_02g00176"/>
<dbReference type="GO" id="GO:0016020">
    <property type="term" value="C:membrane"/>
    <property type="evidence" value="ECO:0007669"/>
    <property type="project" value="TreeGrafter"/>
</dbReference>
<dbReference type="InterPro" id="IPR029058">
    <property type="entry name" value="AB_hydrolase_fold"/>
</dbReference>
<dbReference type="GO" id="GO:0047372">
    <property type="term" value="F:monoacylglycerol lipase activity"/>
    <property type="evidence" value="ECO:0007669"/>
    <property type="project" value="TreeGrafter"/>
</dbReference>
<dbReference type="PANTHER" id="PTHR43798:SF5">
    <property type="entry name" value="MONOACYLGLYCEROL LIPASE ABHD6"/>
    <property type="match status" value="1"/>
</dbReference>
<feature type="transmembrane region" description="Helical" evidence="1">
    <location>
        <begin position="20"/>
        <end position="41"/>
    </location>
</feature>